<sequence>MARKKYPEAIEAGKRIRLARLNQGLSMEQLGKKLSPPASKGGVSNWENGYNLPNDSRLEQLSNVLNVSTAYILDGSFTARDIHMLSEADRIEFEKQLKGSIQKNMTVIDSNLSKSIENITNVDLTISQKFYLTNAIRYLEIGSQINFSDGNTPVSYLAAILNSLLRYDSSVNDLKQSIDEKKEHQAFYENDLLEEFTSFIKELNTYYSKNK</sequence>
<name>A0ABU3FPD7_9ENTE</name>
<keyword evidence="3" id="KW-1185">Reference proteome</keyword>
<dbReference type="Pfam" id="PF01381">
    <property type="entry name" value="HTH_3"/>
    <property type="match status" value="1"/>
</dbReference>
<dbReference type="Proteomes" id="UP001265301">
    <property type="component" value="Unassembled WGS sequence"/>
</dbReference>
<reference evidence="2 3" key="1">
    <citation type="submission" date="2023-03" db="EMBL/GenBank/DDBJ databases">
        <authorList>
            <person name="Shen W."/>
            <person name="Cai J."/>
        </authorList>
    </citation>
    <scope>NUCLEOTIDE SEQUENCE [LARGE SCALE GENOMIC DNA]</scope>
    <source>
        <strain evidence="2 3">B101</strain>
    </source>
</reference>
<feature type="domain" description="HTH cro/C1-type" evidence="1">
    <location>
        <begin position="16"/>
        <end position="72"/>
    </location>
</feature>
<accession>A0ABU3FPD7</accession>
<proteinExistence type="predicted"/>
<protein>
    <submittedName>
        <fullName evidence="2">Helix-turn-helix transcriptional regulator</fullName>
    </submittedName>
</protein>
<dbReference type="Gene3D" id="1.10.260.40">
    <property type="entry name" value="lambda repressor-like DNA-binding domains"/>
    <property type="match status" value="1"/>
</dbReference>
<comment type="caution">
    <text evidence="2">The sequence shown here is derived from an EMBL/GenBank/DDBJ whole genome shotgun (WGS) entry which is preliminary data.</text>
</comment>
<dbReference type="CDD" id="cd00093">
    <property type="entry name" value="HTH_XRE"/>
    <property type="match status" value="1"/>
</dbReference>
<evidence type="ECO:0000313" key="2">
    <source>
        <dbReference type="EMBL" id="MDT2827831.1"/>
    </source>
</evidence>
<gene>
    <name evidence="2" type="ORF">P7H59_05095</name>
</gene>
<dbReference type="InterPro" id="IPR010982">
    <property type="entry name" value="Lambda_DNA-bd_dom_sf"/>
</dbReference>
<evidence type="ECO:0000313" key="3">
    <source>
        <dbReference type="Proteomes" id="UP001265301"/>
    </source>
</evidence>
<dbReference type="SUPFAM" id="SSF47413">
    <property type="entry name" value="lambda repressor-like DNA-binding domains"/>
    <property type="match status" value="1"/>
</dbReference>
<dbReference type="EMBL" id="JARQBN010000006">
    <property type="protein sequence ID" value="MDT2827831.1"/>
    <property type="molecule type" value="Genomic_DNA"/>
</dbReference>
<dbReference type="InterPro" id="IPR001387">
    <property type="entry name" value="Cro/C1-type_HTH"/>
</dbReference>
<evidence type="ECO:0000259" key="1">
    <source>
        <dbReference type="PROSITE" id="PS50943"/>
    </source>
</evidence>
<dbReference type="PROSITE" id="PS50943">
    <property type="entry name" value="HTH_CROC1"/>
    <property type="match status" value="1"/>
</dbReference>
<dbReference type="RefSeq" id="WP_311818846.1">
    <property type="nucleotide sequence ID" value="NZ_JARQBN010000006.1"/>
</dbReference>
<organism evidence="2 3">
    <name type="scientific">Enterococcus viikkiensis</name>
    <dbReference type="NCBI Taxonomy" id="930854"/>
    <lineage>
        <taxon>Bacteria</taxon>
        <taxon>Bacillati</taxon>
        <taxon>Bacillota</taxon>
        <taxon>Bacilli</taxon>
        <taxon>Lactobacillales</taxon>
        <taxon>Enterococcaceae</taxon>
        <taxon>Enterococcus</taxon>
    </lineage>
</organism>
<dbReference type="SMART" id="SM00530">
    <property type="entry name" value="HTH_XRE"/>
    <property type="match status" value="1"/>
</dbReference>